<sequence length="493" mass="54328">MDIFVRKHSETTCNLIMERDNIDFKNMNIAALFRKLLLPTVLGMIFSALFVITDGIFVGKGIGSDALAAVNIVSPLWLFSTGVGLMFGVGASVVASIHLSHGKVKAARINITQSIVVSSLLLLTTSTLFCCFAPQVVQLLGGSERLAPLAIEYMVWFVPFSAFTALLNSGMFFLRLNGSPNFAMICNVVAAVLNIILDYLFIFHFGWGMFGAAIASAIGTTVGALMIIVYLSRRQCALRFYPVKLSRKSMQLTRRNIGYMCRLGSSAFLCEVAIACMMFVGNIVFIHYLKEEGVAAFSIACYFFPIIFMVYNAIAQSAQPIISYNHGLHEETRVRRAYLLALKTAISCGAAFALITALFSPEIVSMFIDRSYPAYEIASKGLPFYATGFVFFAVNIVSIGYFQSVERARYATVITLLRGFVLLTTCFFGLPLLLGNPGIWLATPLAELLTTLFILIIYIRAKRKRKKNIVSLPHGNDDKEILPKIQTPGRKPA</sequence>
<evidence type="ECO:0000256" key="6">
    <source>
        <dbReference type="ARBA" id="ARBA00022692"/>
    </source>
</evidence>
<feature type="transmembrane region" description="Helical" evidence="10">
    <location>
        <begin position="336"/>
        <end position="359"/>
    </location>
</feature>
<evidence type="ECO:0000256" key="7">
    <source>
        <dbReference type="ARBA" id="ARBA00022989"/>
    </source>
</evidence>
<reference evidence="11 12" key="1">
    <citation type="submission" date="2012-09" db="EMBL/GenBank/DDBJ databases">
        <title>The Genome Sequence of Bacteroides oleiciplenus YIT 12058.</title>
        <authorList>
            <consortium name="The Broad Institute Genome Sequencing Platform"/>
            <person name="Earl A."/>
            <person name="Ward D."/>
            <person name="Feldgarden M."/>
            <person name="Gevers D."/>
            <person name="Morotomi M."/>
            <person name="Walker B."/>
            <person name="Young S.K."/>
            <person name="Zeng Q."/>
            <person name="Gargeya S."/>
            <person name="Fitzgerald M."/>
            <person name="Haas B."/>
            <person name="Abouelleil A."/>
            <person name="Alvarado L."/>
            <person name="Arachchi H.M."/>
            <person name="Berlin A.M."/>
            <person name="Chapman S.B."/>
            <person name="Goldberg J."/>
            <person name="Griggs A."/>
            <person name="Gujja S."/>
            <person name="Hansen M."/>
            <person name="Howarth C."/>
            <person name="Imamovic A."/>
            <person name="Larimer J."/>
            <person name="McCowen C."/>
            <person name="Montmayeur A."/>
            <person name="Murphy C."/>
            <person name="Neiman D."/>
            <person name="Pearson M."/>
            <person name="Priest M."/>
            <person name="Roberts A."/>
            <person name="Saif S."/>
            <person name="Shea T."/>
            <person name="Sisk P."/>
            <person name="Sykes S."/>
            <person name="Wortman J."/>
            <person name="Nusbaum C."/>
            <person name="Birren B."/>
        </authorList>
    </citation>
    <scope>NUCLEOTIDE SEQUENCE [LARGE SCALE GENOMIC DNA]</scope>
    <source>
        <strain evidence="11 12">YIT 12058</strain>
    </source>
</reference>
<evidence type="ECO:0000256" key="2">
    <source>
        <dbReference type="ARBA" id="ARBA00008417"/>
    </source>
</evidence>
<comment type="similarity">
    <text evidence="2">Belongs to the multi antimicrobial extrusion (MATE) (TC 2.A.66.1) family. MepA subfamily.</text>
</comment>
<dbReference type="PANTHER" id="PTHR43823">
    <property type="entry name" value="SPORULATION PROTEIN YKVU"/>
    <property type="match status" value="1"/>
</dbReference>
<dbReference type="Pfam" id="PF01554">
    <property type="entry name" value="MatE"/>
    <property type="match status" value="2"/>
</dbReference>
<feature type="transmembrane region" description="Helical" evidence="10">
    <location>
        <begin position="181"/>
        <end position="202"/>
    </location>
</feature>
<evidence type="ECO:0000256" key="1">
    <source>
        <dbReference type="ARBA" id="ARBA00004651"/>
    </source>
</evidence>
<keyword evidence="12" id="KW-1185">Reference proteome</keyword>
<dbReference type="GO" id="GO:0042910">
    <property type="term" value="F:xenobiotic transmembrane transporter activity"/>
    <property type="evidence" value="ECO:0007669"/>
    <property type="project" value="InterPro"/>
</dbReference>
<protein>
    <recommendedName>
        <fullName evidence="3">Multidrug export protein MepA</fullName>
    </recommendedName>
</protein>
<feature type="transmembrane region" description="Helical" evidence="10">
    <location>
        <begin position="263"/>
        <end position="288"/>
    </location>
</feature>
<comment type="caution">
    <text evidence="11">The sequence shown here is derived from an EMBL/GenBank/DDBJ whole genome shotgun (WGS) entry which is preliminary data.</text>
</comment>
<dbReference type="GO" id="GO:0005886">
    <property type="term" value="C:plasma membrane"/>
    <property type="evidence" value="ECO:0007669"/>
    <property type="project" value="UniProtKB-SubCell"/>
</dbReference>
<dbReference type="STRING" id="742727.HMPREF9447_01170"/>
<dbReference type="GO" id="GO:0015297">
    <property type="term" value="F:antiporter activity"/>
    <property type="evidence" value="ECO:0007669"/>
    <property type="project" value="InterPro"/>
</dbReference>
<feature type="transmembrane region" description="Helical" evidence="10">
    <location>
        <begin position="120"/>
        <end position="141"/>
    </location>
</feature>
<organism evidence="11 12">
    <name type="scientific">Bacteroides oleiciplenus YIT 12058</name>
    <dbReference type="NCBI Taxonomy" id="742727"/>
    <lineage>
        <taxon>Bacteria</taxon>
        <taxon>Pseudomonadati</taxon>
        <taxon>Bacteroidota</taxon>
        <taxon>Bacteroidia</taxon>
        <taxon>Bacteroidales</taxon>
        <taxon>Bacteroidaceae</taxon>
        <taxon>Bacteroides</taxon>
    </lineage>
</organism>
<dbReference type="eggNOG" id="COG0534">
    <property type="taxonomic scope" value="Bacteria"/>
</dbReference>
<dbReference type="Proteomes" id="UP000009872">
    <property type="component" value="Unassembled WGS sequence"/>
</dbReference>
<evidence type="ECO:0000256" key="8">
    <source>
        <dbReference type="ARBA" id="ARBA00023136"/>
    </source>
</evidence>
<keyword evidence="6 10" id="KW-0812">Transmembrane</keyword>
<feature type="transmembrane region" description="Helical" evidence="10">
    <location>
        <begin position="414"/>
        <end position="433"/>
    </location>
</feature>
<evidence type="ECO:0000256" key="4">
    <source>
        <dbReference type="ARBA" id="ARBA00022448"/>
    </source>
</evidence>
<feature type="transmembrane region" description="Helical" evidence="10">
    <location>
        <begin position="208"/>
        <end position="231"/>
    </location>
</feature>
<dbReference type="PIRSF" id="PIRSF006603">
    <property type="entry name" value="DinF"/>
    <property type="match status" value="1"/>
</dbReference>
<dbReference type="GO" id="GO:0046677">
    <property type="term" value="P:response to antibiotic"/>
    <property type="evidence" value="ECO:0007669"/>
    <property type="project" value="UniProtKB-KW"/>
</dbReference>
<dbReference type="PATRIC" id="fig|742727.4.peg.1183"/>
<proteinExistence type="inferred from homology"/>
<evidence type="ECO:0000256" key="3">
    <source>
        <dbReference type="ARBA" id="ARBA00022106"/>
    </source>
</evidence>
<feature type="transmembrane region" description="Helical" evidence="10">
    <location>
        <begin position="382"/>
        <end position="402"/>
    </location>
</feature>
<feature type="transmembrane region" description="Helical" evidence="10">
    <location>
        <begin position="77"/>
        <end position="99"/>
    </location>
</feature>
<evidence type="ECO:0000313" key="12">
    <source>
        <dbReference type="Proteomes" id="UP000009872"/>
    </source>
</evidence>
<evidence type="ECO:0000256" key="5">
    <source>
        <dbReference type="ARBA" id="ARBA00022475"/>
    </source>
</evidence>
<evidence type="ECO:0000256" key="9">
    <source>
        <dbReference type="ARBA" id="ARBA00023251"/>
    </source>
</evidence>
<accession>K9E3V5</accession>
<dbReference type="PANTHER" id="PTHR43823:SF3">
    <property type="entry name" value="MULTIDRUG EXPORT PROTEIN MEPA"/>
    <property type="match status" value="1"/>
</dbReference>
<feature type="transmembrane region" description="Helical" evidence="10">
    <location>
        <begin position="439"/>
        <end position="459"/>
    </location>
</feature>
<keyword evidence="8 10" id="KW-0472">Membrane</keyword>
<evidence type="ECO:0000313" key="11">
    <source>
        <dbReference type="EMBL" id="EKU91759.1"/>
    </source>
</evidence>
<dbReference type="HOGENOM" id="CLU_012893_0_2_10"/>
<name>K9E3V5_9BACE</name>
<feature type="transmembrane region" description="Helical" evidence="10">
    <location>
        <begin position="36"/>
        <end position="57"/>
    </location>
</feature>
<keyword evidence="4" id="KW-0813">Transport</keyword>
<dbReference type="EMBL" id="ADLF01000004">
    <property type="protein sequence ID" value="EKU91759.1"/>
    <property type="molecule type" value="Genomic_DNA"/>
</dbReference>
<keyword evidence="9" id="KW-0046">Antibiotic resistance</keyword>
<keyword evidence="7 10" id="KW-1133">Transmembrane helix</keyword>
<dbReference type="AlphaFoldDB" id="K9E3V5"/>
<gene>
    <name evidence="11" type="ORF">HMPREF9447_01170</name>
</gene>
<evidence type="ECO:0000256" key="10">
    <source>
        <dbReference type="SAM" id="Phobius"/>
    </source>
</evidence>
<feature type="transmembrane region" description="Helical" evidence="10">
    <location>
        <begin position="153"/>
        <end position="174"/>
    </location>
</feature>
<comment type="subcellular location">
    <subcellularLocation>
        <location evidence="1">Cell membrane</location>
        <topology evidence="1">Multi-pass membrane protein</topology>
    </subcellularLocation>
</comment>
<dbReference type="InterPro" id="IPR002528">
    <property type="entry name" value="MATE_fam"/>
</dbReference>
<keyword evidence="5" id="KW-1003">Cell membrane</keyword>
<dbReference type="InterPro" id="IPR045070">
    <property type="entry name" value="MATE_MepA-like"/>
</dbReference>
<dbReference type="InterPro" id="IPR048279">
    <property type="entry name" value="MdtK-like"/>
</dbReference>
<feature type="transmembrane region" description="Helical" evidence="10">
    <location>
        <begin position="294"/>
        <end position="315"/>
    </location>
</feature>
<dbReference type="InterPro" id="IPR051327">
    <property type="entry name" value="MATE_MepA_subfamily"/>
</dbReference>
<dbReference type="CDD" id="cd13143">
    <property type="entry name" value="MATE_MepA_like"/>
    <property type="match status" value="1"/>
</dbReference>